<feature type="region of interest" description="Disordered" evidence="3">
    <location>
        <begin position="1"/>
        <end position="24"/>
    </location>
</feature>
<dbReference type="Proteomes" id="UP000446348">
    <property type="component" value="Unassembled WGS sequence"/>
</dbReference>
<accession>A0A845SXP1</accession>
<dbReference type="PRINTS" id="PR00080">
    <property type="entry name" value="SDRFAMILY"/>
</dbReference>
<evidence type="ECO:0000256" key="3">
    <source>
        <dbReference type="SAM" id="MobiDB-lite"/>
    </source>
</evidence>
<gene>
    <name evidence="4" type="ORF">D3Z39_10110</name>
    <name evidence="5" type="ORF">FMM72_15890</name>
</gene>
<dbReference type="EMBL" id="VIQT01000022">
    <property type="protein sequence ID" value="NDO40675.1"/>
    <property type="molecule type" value="Genomic_DNA"/>
</dbReference>
<protein>
    <submittedName>
        <fullName evidence="5">SDR family oxidoreductase</fullName>
    </submittedName>
</protein>
<evidence type="ECO:0000313" key="7">
    <source>
        <dbReference type="Proteomes" id="UP000462501"/>
    </source>
</evidence>
<dbReference type="PANTHER" id="PTHR43639:SF1">
    <property type="entry name" value="SHORT-CHAIN DEHYDROGENASE_REDUCTASE FAMILY PROTEIN"/>
    <property type="match status" value="1"/>
</dbReference>
<dbReference type="InterPro" id="IPR036291">
    <property type="entry name" value="NAD(P)-bd_dom_sf"/>
</dbReference>
<comment type="similarity">
    <text evidence="1">Belongs to the short-chain dehydrogenases/reductases (SDR) family.</text>
</comment>
<dbReference type="Gene3D" id="3.40.50.720">
    <property type="entry name" value="NAD(P)-binding Rossmann-like Domain"/>
    <property type="match status" value="1"/>
</dbReference>
<dbReference type="GO" id="GO:0008206">
    <property type="term" value="P:bile acid metabolic process"/>
    <property type="evidence" value="ECO:0007669"/>
    <property type="project" value="UniProtKB-ARBA"/>
</dbReference>
<proteinExistence type="inferred from homology"/>
<dbReference type="AlphaFoldDB" id="A0A845SXP1"/>
<reference evidence="5 7" key="2">
    <citation type="submission" date="2019-06" db="EMBL/GenBank/DDBJ databases">
        <title>Draft genome sequences of 15 bacterial species constituting the stable defined intestinal microbiota of the GM15 gnotobiotic mouse model.</title>
        <authorList>
            <person name="Elie C."/>
            <person name="Mathieu A."/>
            <person name="Saliou A."/>
            <person name="Darnaud M."/>
            <person name="Leulier F."/>
            <person name="Tamellini A."/>
        </authorList>
    </citation>
    <scope>NUCLEOTIDE SEQUENCE [LARGE SCALE GENOMIC DNA]</scope>
    <source>
        <strain evidence="5 7">JM4-15</strain>
    </source>
</reference>
<keyword evidence="2" id="KW-0560">Oxidoreductase</keyword>
<evidence type="ECO:0000313" key="5">
    <source>
        <dbReference type="EMBL" id="NDO40675.1"/>
    </source>
</evidence>
<dbReference type="SUPFAM" id="SSF51735">
    <property type="entry name" value="NAD(P)-binding Rossmann-fold domains"/>
    <property type="match status" value="1"/>
</dbReference>
<evidence type="ECO:0000313" key="6">
    <source>
        <dbReference type="Proteomes" id="UP000446348"/>
    </source>
</evidence>
<dbReference type="CDD" id="cd05233">
    <property type="entry name" value="SDR_c"/>
    <property type="match status" value="1"/>
</dbReference>
<reference evidence="4 6" key="1">
    <citation type="submission" date="2018-08" db="EMBL/GenBank/DDBJ databases">
        <title>Murine metabolic-syndrome-specific gut microbial biobank.</title>
        <authorList>
            <person name="Liu C."/>
        </authorList>
    </citation>
    <scope>NUCLEOTIDE SEQUENCE [LARGE SCALE GENOMIC DNA]</scope>
    <source>
        <strain evidence="4 6">X69</strain>
    </source>
</reference>
<dbReference type="PANTHER" id="PTHR43639">
    <property type="entry name" value="OXIDOREDUCTASE, SHORT-CHAIN DEHYDROGENASE/REDUCTASE FAMILY (AFU_ORTHOLOGUE AFUA_5G02870)"/>
    <property type="match status" value="1"/>
</dbReference>
<dbReference type="PRINTS" id="PR00081">
    <property type="entry name" value="GDHRDH"/>
</dbReference>
<dbReference type="NCBIfam" id="NF005559">
    <property type="entry name" value="PRK07231.1"/>
    <property type="match status" value="1"/>
</dbReference>
<dbReference type="GO" id="GO:0016491">
    <property type="term" value="F:oxidoreductase activity"/>
    <property type="evidence" value="ECO:0007669"/>
    <property type="project" value="UniProtKB-KW"/>
</dbReference>
<evidence type="ECO:0000256" key="2">
    <source>
        <dbReference type="ARBA" id="ARBA00023002"/>
    </source>
</evidence>
<sequence>MQRPRRPRPLRRKRRGPEGRDMMTTPIKSILDFEGKTAVITGGCAGMGTGLAKRFAQTGANIAVTYFRTPPDELIAQLEADGARCMAVRTDVRSPADSEAMIRAVAERFGSVDFLINNAGIYPHHDLLKVTEQEWDDMHDSNLKGAFFCARAAAQQMIAQGRGGRIVNIVSINAFRPMRSGLVYGASKAGLAMATRCMAVELGKYDIRVNAVAPGLMDAPGLDENVPGWRARYSGRAPLGRIGRPEDIADACIFYCSDLSAWITGEITMADGGVMHAEAYDTQ</sequence>
<dbReference type="FunFam" id="3.40.50.720:FF:000084">
    <property type="entry name" value="Short-chain dehydrogenase reductase"/>
    <property type="match status" value="1"/>
</dbReference>
<organism evidence="5 7">
    <name type="scientific">Anaerotruncus colihominis</name>
    <dbReference type="NCBI Taxonomy" id="169435"/>
    <lineage>
        <taxon>Bacteria</taxon>
        <taxon>Bacillati</taxon>
        <taxon>Bacillota</taxon>
        <taxon>Clostridia</taxon>
        <taxon>Eubacteriales</taxon>
        <taxon>Oscillospiraceae</taxon>
        <taxon>Anaerotruncus</taxon>
    </lineage>
</organism>
<dbReference type="Pfam" id="PF13561">
    <property type="entry name" value="adh_short_C2"/>
    <property type="match status" value="1"/>
</dbReference>
<name>A0A845SXP1_9FIRM</name>
<evidence type="ECO:0000313" key="4">
    <source>
        <dbReference type="EMBL" id="NBI79218.1"/>
    </source>
</evidence>
<evidence type="ECO:0000256" key="1">
    <source>
        <dbReference type="ARBA" id="ARBA00006484"/>
    </source>
</evidence>
<feature type="compositionally biased region" description="Basic residues" evidence="3">
    <location>
        <begin position="1"/>
        <end position="15"/>
    </location>
</feature>
<dbReference type="Proteomes" id="UP000462501">
    <property type="component" value="Unassembled WGS sequence"/>
</dbReference>
<comment type="caution">
    <text evidence="5">The sequence shown here is derived from an EMBL/GenBank/DDBJ whole genome shotgun (WGS) entry which is preliminary data.</text>
</comment>
<dbReference type="EMBL" id="QXWZ01000017">
    <property type="protein sequence ID" value="NBI79218.1"/>
    <property type="molecule type" value="Genomic_DNA"/>
</dbReference>
<dbReference type="InterPro" id="IPR002347">
    <property type="entry name" value="SDR_fam"/>
</dbReference>